<comment type="caution">
    <text evidence="2">The sequence shown here is derived from an EMBL/GenBank/DDBJ whole genome shotgun (WGS) entry which is preliminary data.</text>
</comment>
<dbReference type="AlphaFoldDB" id="A0A554XEC0"/>
<dbReference type="Gene3D" id="3.30.750.24">
    <property type="entry name" value="STAS domain"/>
    <property type="match status" value="1"/>
</dbReference>
<protein>
    <submittedName>
        <fullName evidence="2">STAS domain protein</fullName>
    </submittedName>
</protein>
<evidence type="ECO:0000259" key="1">
    <source>
        <dbReference type="PROSITE" id="PS50801"/>
    </source>
</evidence>
<dbReference type="EMBL" id="VJOM01000001">
    <property type="protein sequence ID" value="TSE34114.1"/>
    <property type="molecule type" value="Genomic_DNA"/>
</dbReference>
<accession>A0A554XEC0</accession>
<dbReference type="STRING" id="307486.GCA_000807215_02222"/>
<name>A0A554XEC0_9BURK</name>
<evidence type="ECO:0000313" key="2">
    <source>
        <dbReference type="EMBL" id="TSE34114.1"/>
    </source>
</evidence>
<dbReference type="Proteomes" id="UP000317763">
    <property type="component" value="Unassembled WGS sequence"/>
</dbReference>
<dbReference type="RefSeq" id="WP_043703679.1">
    <property type="nucleotide sequence ID" value="NZ_CP083911.1"/>
</dbReference>
<dbReference type="PROSITE" id="PS50801">
    <property type="entry name" value="STAS"/>
    <property type="match status" value="1"/>
</dbReference>
<evidence type="ECO:0000313" key="3">
    <source>
        <dbReference type="Proteomes" id="UP000317763"/>
    </source>
</evidence>
<keyword evidence="3" id="KW-1185">Reference proteome</keyword>
<organism evidence="2 3">
    <name type="scientific">Tepidimonas taiwanensis</name>
    <dbReference type="NCBI Taxonomy" id="307486"/>
    <lineage>
        <taxon>Bacteria</taxon>
        <taxon>Pseudomonadati</taxon>
        <taxon>Pseudomonadota</taxon>
        <taxon>Betaproteobacteria</taxon>
        <taxon>Burkholderiales</taxon>
        <taxon>Tepidimonas</taxon>
    </lineage>
</organism>
<gene>
    <name evidence="2" type="ORF">Ttaiw_00174</name>
</gene>
<dbReference type="InterPro" id="IPR036513">
    <property type="entry name" value="STAS_dom_sf"/>
</dbReference>
<sequence length="97" mass="10217">MAEGRFVDLPALPATLTHAQAEAYLAECRRALASVPAGAAVAVDAGALQVFDSSALAALLALRREVLARGGDWHVRRLPERLQALAQVYGVAELLPT</sequence>
<dbReference type="SUPFAM" id="SSF52091">
    <property type="entry name" value="SpoIIaa-like"/>
    <property type="match status" value="1"/>
</dbReference>
<feature type="domain" description="STAS" evidence="1">
    <location>
        <begin position="1"/>
        <end position="97"/>
    </location>
</feature>
<dbReference type="OrthoDB" id="9156993at2"/>
<proteinExistence type="predicted"/>
<reference evidence="2 3" key="1">
    <citation type="submission" date="2019-07" db="EMBL/GenBank/DDBJ databases">
        <title>Tepidimonas taiwanensis I1-1 draft genome.</title>
        <authorList>
            <person name="Da Costa M.S."/>
            <person name="Froufe H.J.C."/>
            <person name="Egas C."/>
            <person name="Albuquerque L."/>
        </authorList>
    </citation>
    <scope>NUCLEOTIDE SEQUENCE [LARGE SCALE GENOMIC DNA]</scope>
    <source>
        <strain evidence="2 3">I1-1</strain>
    </source>
</reference>
<dbReference type="InterPro" id="IPR002645">
    <property type="entry name" value="STAS_dom"/>
</dbReference>
<dbReference type="InterPro" id="IPR058548">
    <property type="entry name" value="MlaB-like_STAS"/>
</dbReference>
<dbReference type="Pfam" id="PF13466">
    <property type="entry name" value="STAS_2"/>
    <property type="match status" value="1"/>
</dbReference>